<sequence length="309" mass="37020">MNKEYCFCTLAIGQSYRNCALLLARDLEFYAPKTELFILTDKPRYFQQKSNIKAFKYQPISCRIYNDKRIVISKALEFYQSCIFVDANIRIKEQIPDSINFKPGIVAYSCYNILKNFYKENKSNPYHKEYLQRNKMFKFVQQVASYYQLNLEQVKFVFEGIFYIQKNEQYLQFIRYWELLADYYEYQGLYNQEGLVIGLAAAAAGFPINYDEQKTVAIFKDVLEKYKIKVGKATYEENKDYFETLKKIEYPSVSFLHKVWNKISSKISFYYRVIKLNVRVLKYKEVFSDFSQMPFEELKDQNWNLAKKS</sequence>
<evidence type="ECO:0000313" key="1">
    <source>
        <dbReference type="EMBL" id="EAZ92077.1"/>
    </source>
</evidence>
<reference evidence="1 2" key="1">
    <citation type="submission" date="2007-03" db="EMBL/GenBank/DDBJ databases">
        <authorList>
            <person name="Stal L."/>
            <person name="Ferriera S."/>
            <person name="Johnson J."/>
            <person name="Kravitz S."/>
            <person name="Beeson K."/>
            <person name="Sutton G."/>
            <person name="Rogers Y.-H."/>
            <person name="Friedman R."/>
            <person name="Frazier M."/>
            <person name="Venter J.C."/>
        </authorList>
    </citation>
    <scope>NUCLEOTIDE SEQUENCE [LARGE SCALE GENOMIC DNA]</scope>
    <source>
        <strain evidence="1 2">CCY0110</strain>
    </source>
</reference>
<accession>A3INA0</accession>
<dbReference type="AlphaFoldDB" id="A3INA0"/>
<protein>
    <submittedName>
        <fullName evidence="1">Uncharacterized protein</fullName>
    </submittedName>
</protein>
<dbReference type="eggNOG" id="ENOG502ZSUA">
    <property type="taxonomic scope" value="Bacteria"/>
</dbReference>
<proteinExistence type="predicted"/>
<gene>
    <name evidence="1" type="ORF">CY0110_00425</name>
</gene>
<dbReference type="RefSeq" id="WP_008274864.1">
    <property type="nucleotide sequence ID" value="NZ_AAXW01000009.1"/>
</dbReference>
<organism evidence="1 2">
    <name type="scientific">Crocosphaera chwakensis CCY0110</name>
    <dbReference type="NCBI Taxonomy" id="391612"/>
    <lineage>
        <taxon>Bacteria</taxon>
        <taxon>Bacillati</taxon>
        <taxon>Cyanobacteriota</taxon>
        <taxon>Cyanophyceae</taxon>
        <taxon>Oscillatoriophycideae</taxon>
        <taxon>Chroococcales</taxon>
        <taxon>Aphanothecaceae</taxon>
        <taxon>Crocosphaera</taxon>
        <taxon>Crocosphaera chwakensis</taxon>
    </lineage>
</organism>
<dbReference type="Proteomes" id="UP000003781">
    <property type="component" value="Unassembled WGS sequence"/>
</dbReference>
<dbReference type="OrthoDB" id="479717at2"/>
<name>A3INA0_9CHRO</name>
<keyword evidence="2" id="KW-1185">Reference proteome</keyword>
<comment type="caution">
    <text evidence="1">The sequence shown here is derived from an EMBL/GenBank/DDBJ whole genome shotgun (WGS) entry which is preliminary data.</text>
</comment>
<dbReference type="EMBL" id="AAXW01000009">
    <property type="protein sequence ID" value="EAZ92077.1"/>
    <property type="molecule type" value="Genomic_DNA"/>
</dbReference>
<evidence type="ECO:0000313" key="2">
    <source>
        <dbReference type="Proteomes" id="UP000003781"/>
    </source>
</evidence>